<keyword evidence="5" id="KW-1185">Reference proteome</keyword>
<name>A0A9D5HJ38_9LILI</name>
<evidence type="ECO:0000256" key="2">
    <source>
        <dbReference type="ARBA" id="ARBA00022679"/>
    </source>
</evidence>
<dbReference type="Gene3D" id="3.40.47.10">
    <property type="match status" value="1"/>
</dbReference>
<keyword evidence="2" id="KW-0808">Transferase</keyword>
<dbReference type="GO" id="GO:0006633">
    <property type="term" value="P:fatty acid biosynthetic process"/>
    <property type="evidence" value="ECO:0007669"/>
    <property type="project" value="TreeGrafter"/>
</dbReference>
<dbReference type="AlphaFoldDB" id="A0A9D5HJ38"/>
<dbReference type="GO" id="GO:0004315">
    <property type="term" value="F:3-oxoacyl-[acyl-carrier-protein] synthase activity"/>
    <property type="evidence" value="ECO:0007669"/>
    <property type="project" value="UniProtKB-EC"/>
</dbReference>
<dbReference type="EMBL" id="JAGGNH010000003">
    <property type="protein sequence ID" value="KAJ0978394.1"/>
    <property type="molecule type" value="Genomic_DNA"/>
</dbReference>
<dbReference type="PROSITE" id="PS51257">
    <property type="entry name" value="PROKAR_LIPOPROTEIN"/>
    <property type="match status" value="1"/>
</dbReference>
<dbReference type="InterPro" id="IPR027417">
    <property type="entry name" value="P-loop_NTPase"/>
</dbReference>
<evidence type="ECO:0000313" key="4">
    <source>
        <dbReference type="EMBL" id="KAJ0978394.1"/>
    </source>
</evidence>
<reference evidence="4" key="2">
    <citation type="journal article" date="2022" name="Hortic Res">
        <title>The genome of Dioscorea zingiberensis sheds light on the biosynthesis, origin and evolution of the medicinally important diosgenin saponins.</title>
        <authorList>
            <person name="Li Y."/>
            <person name="Tan C."/>
            <person name="Li Z."/>
            <person name="Guo J."/>
            <person name="Li S."/>
            <person name="Chen X."/>
            <person name="Wang C."/>
            <person name="Dai X."/>
            <person name="Yang H."/>
            <person name="Song W."/>
            <person name="Hou L."/>
            <person name="Xu J."/>
            <person name="Tong Z."/>
            <person name="Xu A."/>
            <person name="Yuan X."/>
            <person name="Wang W."/>
            <person name="Yang Q."/>
            <person name="Chen L."/>
            <person name="Sun Z."/>
            <person name="Wang K."/>
            <person name="Pan B."/>
            <person name="Chen J."/>
            <person name="Bao Y."/>
            <person name="Liu F."/>
            <person name="Qi X."/>
            <person name="Gang D.R."/>
            <person name="Wen J."/>
            <person name="Li J."/>
        </authorList>
    </citation>
    <scope>NUCLEOTIDE SEQUENCE</scope>
    <source>
        <strain evidence="4">Dzin_1.0</strain>
    </source>
</reference>
<dbReference type="InterPro" id="IPR014030">
    <property type="entry name" value="Ketoacyl_synth_N"/>
</dbReference>
<dbReference type="EC" id="2.3.1.41" evidence="1"/>
<reference evidence="4" key="1">
    <citation type="submission" date="2021-03" db="EMBL/GenBank/DDBJ databases">
        <authorList>
            <person name="Li Z."/>
            <person name="Yang C."/>
        </authorList>
    </citation>
    <scope>NUCLEOTIDE SEQUENCE</scope>
    <source>
        <strain evidence="4">Dzin_1.0</strain>
        <tissue evidence="4">Leaf</tissue>
    </source>
</reference>
<dbReference type="Pfam" id="PF00109">
    <property type="entry name" value="ketoacyl-synt"/>
    <property type="match status" value="1"/>
</dbReference>
<evidence type="ECO:0000256" key="1">
    <source>
        <dbReference type="ARBA" id="ARBA00013191"/>
    </source>
</evidence>
<evidence type="ECO:0000313" key="5">
    <source>
        <dbReference type="Proteomes" id="UP001085076"/>
    </source>
</evidence>
<dbReference type="PANTHER" id="PTHR11712">
    <property type="entry name" value="POLYKETIDE SYNTHASE-RELATED"/>
    <property type="match status" value="1"/>
</dbReference>
<protein>
    <recommendedName>
        <fullName evidence="1">beta-ketoacyl-[acyl-carrier-protein] synthase I</fullName>
        <ecNumber evidence="1">2.3.1.41</ecNumber>
    </recommendedName>
</protein>
<dbReference type="SUPFAM" id="SSF52540">
    <property type="entry name" value="P-loop containing nucleoside triphosphate hydrolases"/>
    <property type="match status" value="1"/>
</dbReference>
<dbReference type="PANTHER" id="PTHR11712:SF332">
    <property type="entry name" value="3-OXOACYL-[ACYL-CARRIER-PROTEIN] SYNTHASE II, CHLOROPLASTIC"/>
    <property type="match status" value="1"/>
</dbReference>
<evidence type="ECO:0000259" key="3">
    <source>
        <dbReference type="Pfam" id="PF00109"/>
    </source>
</evidence>
<dbReference type="InterPro" id="IPR000794">
    <property type="entry name" value="Beta-ketoacyl_synthase"/>
</dbReference>
<dbReference type="OrthoDB" id="1741289at2759"/>
<organism evidence="4 5">
    <name type="scientific">Dioscorea zingiberensis</name>
    <dbReference type="NCBI Taxonomy" id="325984"/>
    <lineage>
        <taxon>Eukaryota</taxon>
        <taxon>Viridiplantae</taxon>
        <taxon>Streptophyta</taxon>
        <taxon>Embryophyta</taxon>
        <taxon>Tracheophyta</taxon>
        <taxon>Spermatophyta</taxon>
        <taxon>Magnoliopsida</taxon>
        <taxon>Liliopsida</taxon>
        <taxon>Dioscoreales</taxon>
        <taxon>Dioscoreaceae</taxon>
        <taxon>Dioscorea</taxon>
    </lineage>
</organism>
<dbReference type="GO" id="GO:0005739">
    <property type="term" value="C:mitochondrion"/>
    <property type="evidence" value="ECO:0007669"/>
    <property type="project" value="TreeGrafter"/>
</dbReference>
<accession>A0A9D5HJ38</accession>
<sequence>MRLRPANHHSAATQPRSHQPCFLLAAQSCGQVIPPWVSTKEGSHTTSNPRSFIRQPWKWCQNSVCITESRLLKQECLEEKDINYQCRCSFLERYNEHIIDLLDPTQRNLQDRDGFVIGEGAGVLLLEELEHAKQRGADIFAEF</sequence>
<gene>
    <name evidence="4" type="ORF">J5N97_013868</name>
</gene>
<dbReference type="Proteomes" id="UP001085076">
    <property type="component" value="Miscellaneous, Linkage group lg03"/>
</dbReference>
<feature type="domain" description="Beta-ketoacyl synthase-like N-terminal" evidence="3">
    <location>
        <begin position="110"/>
        <end position="132"/>
    </location>
</feature>
<proteinExistence type="predicted"/>
<dbReference type="InterPro" id="IPR016039">
    <property type="entry name" value="Thiolase-like"/>
</dbReference>
<dbReference type="SUPFAM" id="SSF53901">
    <property type="entry name" value="Thiolase-like"/>
    <property type="match status" value="1"/>
</dbReference>
<comment type="caution">
    <text evidence="4">The sequence shown here is derived from an EMBL/GenBank/DDBJ whole genome shotgun (WGS) entry which is preliminary data.</text>
</comment>